<evidence type="ECO:0000256" key="1">
    <source>
        <dbReference type="SAM" id="MobiDB-lite"/>
    </source>
</evidence>
<dbReference type="AlphaFoldDB" id="A0A4T0BFY2"/>
<feature type="non-terminal residue" evidence="2">
    <location>
        <position position="1"/>
    </location>
</feature>
<reference evidence="2 3" key="1">
    <citation type="submission" date="2018-10" db="EMBL/GenBank/DDBJ databases">
        <title>Fifty Aureobasidium pullulans genomes reveal a recombining polyextremotolerant generalist.</title>
        <authorList>
            <person name="Gostincar C."/>
            <person name="Turk M."/>
            <person name="Zajc J."/>
            <person name="Gunde-Cimerman N."/>
        </authorList>
    </citation>
    <scope>NUCLEOTIDE SEQUENCE [LARGE SCALE GENOMIC DNA]</scope>
    <source>
        <strain evidence="2 3">EXF-1645</strain>
    </source>
</reference>
<evidence type="ECO:0000313" key="2">
    <source>
        <dbReference type="EMBL" id="TIA33250.1"/>
    </source>
</evidence>
<dbReference type="Gene3D" id="3.30.160.60">
    <property type="entry name" value="Classic Zinc Finger"/>
    <property type="match status" value="1"/>
</dbReference>
<feature type="compositionally biased region" description="Polar residues" evidence="1">
    <location>
        <begin position="149"/>
        <end position="162"/>
    </location>
</feature>
<name>A0A4T0BFY2_AURPU</name>
<dbReference type="EMBL" id="QZBZ01000202">
    <property type="protein sequence ID" value="TIA33250.1"/>
    <property type="molecule type" value="Genomic_DNA"/>
</dbReference>
<comment type="caution">
    <text evidence="2">The sequence shown here is derived from an EMBL/GenBank/DDBJ whole genome shotgun (WGS) entry which is preliminary data.</text>
</comment>
<protein>
    <submittedName>
        <fullName evidence="2">Uncharacterized protein</fullName>
    </submittedName>
</protein>
<gene>
    <name evidence="2" type="ORF">D6C78_07668</name>
</gene>
<organism evidence="2 3">
    <name type="scientific">Aureobasidium pullulans</name>
    <name type="common">Black yeast</name>
    <name type="synonym">Pullularia pullulans</name>
    <dbReference type="NCBI Taxonomy" id="5580"/>
    <lineage>
        <taxon>Eukaryota</taxon>
        <taxon>Fungi</taxon>
        <taxon>Dikarya</taxon>
        <taxon>Ascomycota</taxon>
        <taxon>Pezizomycotina</taxon>
        <taxon>Dothideomycetes</taxon>
        <taxon>Dothideomycetidae</taxon>
        <taxon>Dothideales</taxon>
        <taxon>Saccotheciaceae</taxon>
        <taxon>Aureobasidium</taxon>
    </lineage>
</organism>
<dbReference type="Proteomes" id="UP000308724">
    <property type="component" value="Unassembled WGS sequence"/>
</dbReference>
<proteinExistence type="predicted"/>
<evidence type="ECO:0000313" key="3">
    <source>
        <dbReference type="Proteomes" id="UP000308724"/>
    </source>
</evidence>
<feature type="region of interest" description="Disordered" evidence="1">
    <location>
        <begin position="148"/>
        <end position="174"/>
    </location>
</feature>
<accession>A0A4T0BFY2</accession>
<sequence>VKSLIGKTFNRFPHYLHRTVDHQITGDTHQAQNMENTSQFVSMAWSETIPSITPGTTQYQTISSSSVIPSNPYLYSGTSQSSQAEYSEITVKQPLVFPTYDPNNEFAVGTSQNSADWVDHAIYSSPPSTASMQPLFYVHDEAVFPADPSQYSNQDITQPTFSRTRREPASRTLTSHDLTSASSHWTINTVANRTCFEHGCEGRVFSSRSNLRRHQREKAQQARLLECPVCHARFYRLWTRDQHLILGRCRRFWSQDRQYQAPQRYERATVSQWLGMGVIA</sequence>